<protein>
    <recommendedName>
        <fullName evidence="1">NADH-ubiquinone oxidoreductase chain 6</fullName>
        <ecNumber evidence="1">7.1.1.2</ecNumber>
    </recommendedName>
</protein>
<dbReference type="GO" id="GO:0031966">
    <property type="term" value="C:mitochondrial membrane"/>
    <property type="evidence" value="ECO:0007669"/>
    <property type="project" value="UniProtKB-SubCell"/>
</dbReference>
<keyword evidence="1" id="KW-1133">Transmembrane helix</keyword>
<dbReference type="Pfam" id="PF00499">
    <property type="entry name" value="Oxidored_q3"/>
    <property type="match status" value="1"/>
</dbReference>
<keyword evidence="1" id="KW-0830">Ubiquinone</keyword>
<keyword evidence="1" id="KW-0813">Transport</keyword>
<keyword evidence="1" id="KW-0812">Transmembrane</keyword>
<organism evidence="2">
    <name type="scientific">Juglanconis juglandina</name>
    <dbReference type="NCBI Taxonomy" id="1940567"/>
    <lineage>
        <taxon>Eukaryota</taxon>
        <taxon>Fungi</taxon>
        <taxon>Dikarya</taxon>
        <taxon>Ascomycota</taxon>
        <taxon>Pezizomycotina</taxon>
        <taxon>Sordariomycetes</taxon>
        <taxon>Sordariomycetidae</taxon>
        <taxon>Diaporthales</taxon>
        <taxon>Juglanconidaceae</taxon>
        <taxon>Juglanconis</taxon>
    </lineage>
</organism>
<dbReference type="PANTHER" id="PTHR33269">
    <property type="entry name" value="NADH-UBIQUINONE OXIDOREDUCTASE CHAIN 6"/>
    <property type="match status" value="1"/>
</dbReference>
<dbReference type="GO" id="GO:0008137">
    <property type="term" value="F:NADH dehydrogenase (ubiquinone) activity"/>
    <property type="evidence" value="ECO:0007669"/>
    <property type="project" value="UniProtKB-UniRule"/>
</dbReference>
<feature type="transmembrane region" description="Helical" evidence="1">
    <location>
        <begin position="44"/>
        <end position="65"/>
    </location>
</feature>
<geneLocation type="mitochondrion" evidence="2"/>
<keyword evidence="1" id="KW-0472">Membrane</keyword>
<dbReference type="Gene3D" id="1.20.120.1200">
    <property type="entry name" value="NADH-ubiquinone/plastoquinone oxidoreductase chain 6, subunit NuoJ"/>
    <property type="match status" value="1"/>
</dbReference>
<dbReference type="EMBL" id="KY575057">
    <property type="protein sequence ID" value="ATI20539.1"/>
    <property type="molecule type" value="Genomic_DNA"/>
</dbReference>
<keyword evidence="1 2" id="KW-0496">Mitochondrion</keyword>
<dbReference type="InterPro" id="IPR001457">
    <property type="entry name" value="NADH_UbQ/plastoQ_OxRdtase_su6"/>
</dbReference>
<feature type="transmembrane region" description="Helical" evidence="1">
    <location>
        <begin position="15"/>
        <end position="37"/>
    </location>
</feature>
<feature type="transmembrane region" description="Helical" evidence="1">
    <location>
        <begin position="194"/>
        <end position="215"/>
    </location>
</feature>
<evidence type="ECO:0000313" key="2">
    <source>
        <dbReference type="EMBL" id="ATI20539.1"/>
    </source>
</evidence>
<comment type="catalytic activity">
    <reaction evidence="1">
        <text>a ubiquinone + NADH + 5 H(+)(in) = a ubiquinol + NAD(+) + 4 H(+)(out)</text>
        <dbReference type="Rhea" id="RHEA:29091"/>
        <dbReference type="Rhea" id="RHEA-COMP:9565"/>
        <dbReference type="Rhea" id="RHEA-COMP:9566"/>
        <dbReference type="ChEBI" id="CHEBI:15378"/>
        <dbReference type="ChEBI" id="CHEBI:16389"/>
        <dbReference type="ChEBI" id="CHEBI:17976"/>
        <dbReference type="ChEBI" id="CHEBI:57540"/>
        <dbReference type="ChEBI" id="CHEBI:57945"/>
        <dbReference type="EC" id="7.1.1.2"/>
    </reaction>
</comment>
<evidence type="ECO:0000256" key="1">
    <source>
        <dbReference type="RuleBase" id="RU004430"/>
    </source>
</evidence>
<accession>A0A291LJH0</accession>
<keyword evidence="1" id="KW-0249">Electron transport</keyword>
<name>A0A291LJH0_9PEZI</name>
<keyword evidence="1" id="KW-0679">Respiratory chain</keyword>
<comment type="subcellular location">
    <subcellularLocation>
        <location evidence="1">Mitochondrion membrane</location>
        <topology evidence="1">Multi-pass membrane protein</topology>
    </subcellularLocation>
</comment>
<comment type="similarity">
    <text evidence="1">Belongs to the complex I subunit 6 family.</text>
</comment>
<gene>
    <name evidence="2" type="primary">nad6</name>
</gene>
<dbReference type="InterPro" id="IPR042106">
    <property type="entry name" value="Nuo/plastoQ_OxRdtase_6_NuoJ"/>
</dbReference>
<feature type="transmembrane region" description="Helical" evidence="1">
    <location>
        <begin position="101"/>
        <end position="119"/>
    </location>
</feature>
<sequence length="292" mass="32157">MNNLFLVKETFTDGYIANILNIISLFAILCGVLVIISKNPVVSVLFLIGLFGNISGYLILIGLGFMGLAYLVVYVGAISILFLFILMLINIRISELQSNTLNTIPLAITISIALNYPLFKLLPYDLAILSNNYYMNNILYDISLNKYNLNYFNNLNNFKSDGLSFVSSNKWDGNLAETGHIASIGSVLYTNYNMWLLIASFILLLAMVGVLVIVIKQPNAQSFSSGSGSGSTMKSTLFNGDQKRSFHSNPSLHLRPKGLKEWSGVAKPRRIGGGLVLIKDNSPPLSPKRLCK</sequence>
<keyword evidence="1" id="KW-0520">NAD</keyword>
<dbReference type="EC" id="7.1.1.2" evidence="1"/>
<comment type="function">
    <text evidence="1">Core subunit of the mitochondrial membrane respiratory chain NADH dehydrogenase (Complex I) which catalyzes electron transfer from NADH through the respiratory chain, using ubiquinone as an electron acceptor. Essential for the catalytic activity and assembly of complex I.</text>
</comment>
<dbReference type="AlphaFoldDB" id="A0A291LJH0"/>
<proteinExistence type="inferred from homology"/>
<dbReference type="PANTHER" id="PTHR33269:SF17">
    <property type="entry name" value="NADH-UBIQUINONE OXIDOREDUCTASE CHAIN 6"/>
    <property type="match status" value="1"/>
</dbReference>
<reference evidence="2" key="1">
    <citation type="submission" date="2017-02" db="EMBL/GenBank/DDBJ databases">
        <title>Fungal Comparative Genomics of Melanconis species and Ophiognomonia clavigignenti-juglandacearum at Different Phylogenetic Distances.</title>
        <authorList>
            <person name="Demers J.E."/>
            <person name="Castlebury L.A."/>
        </authorList>
    </citation>
    <scope>NUCLEOTIDE SEQUENCE</scope>
    <source>
        <strain evidence="2">CBS 121083</strain>
    </source>
</reference>
<keyword evidence="1" id="KW-1278">Translocase</keyword>
<feature type="transmembrane region" description="Helical" evidence="1">
    <location>
        <begin position="71"/>
        <end position="89"/>
    </location>
</feature>